<evidence type="ECO:0000256" key="15">
    <source>
        <dbReference type="ARBA" id="ARBA00023170"/>
    </source>
</evidence>
<comment type="catalytic activity">
    <reaction evidence="18">
        <text>L-tyrosyl-[protein] + ATP = O-phospho-L-tyrosyl-[protein] + ADP + H(+)</text>
        <dbReference type="Rhea" id="RHEA:10596"/>
        <dbReference type="Rhea" id="RHEA-COMP:10136"/>
        <dbReference type="Rhea" id="RHEA-COMP:20101"/>
        <dbReference type="ChEBI" id="CHEBI:15378"/>
        <dbReference type="ChEBI" id="CHEBI:30616"/>
        <dbReference type="ChEBI" id="CHEBI:46858"/>
        <dbReference type="ChEBI" id="CHEBI:61978"/>
        <dbReference type="ChEBI" id="CHEBI:456216"/>
        <dbReference type="EC" id="2.7.10.1"/>
    </reaction>
</comment>
<keyword evidence="7" id="KW-0677">Repeat</keyword>
<dbReference type="Gene3D" id="3.30.200.20">
    <property type="entry name" value="Phosphorylase Kinase, domain 1"/>
    <property type="match status" value="1"/>
</dbReference>
<dbReference type="SMART" id="SM00409">
    <property type="entry name" value="IG"/>
    <property type="match status" value="3"/>
</dbReference>
<dbReference type="EnsemblMetazoa" id="CLYHEMT003154.1">
    <property type="protein sequence ID" value="CLYHEMP003154.1"/>
    <property type="gene ID" value="CLYHEMG003154"/>
</dbReference>
<feature type="active site" description="Proton acceptor" evidence="20">
    <location>
        <position position="619"/>
    </location>
</feature>
<dbReference type="PROSITE" id="PS00109">
    <property type="entry name" value="PROTEIN_KINASE_TYR"/>
    <property type="match status" value="1"/>
</dbReference>
<evidence type="ECO:0000313" key="30">
    <source>
        <dbReference type="EnsemblMetazoa" id="CLYHEMP003154.1"/>
    </source>
</evidence>
<feature type="region of interest" description="Disordered" evidence="25">
    <location>
        <begin position="771"/>
        <end position="822"/>
    </location>
</feature>
<evidence type="ECO:0000256" key="3">
    <source>
        <dbReference type="ARBA" id="ARBA00022553"/>
    </source>
</evidence>
<evidence type="ECO:0000313" key="31">
    <source>
        <dbReference type="Proteomes" id="UP000594262"/>
    </source>
</evidence>
<keyword evidence="22" id="KW-0460">Magnesium</keyword>
<protein>
    <recommendedName>
        <fullName evidence="2">receptor protein-tyrosine kinase</fullName>
        <ecNumber evidence="2">2.7.10.1</ecNumber>
    </recommendedName>
</protein>
<dbReference type="InterPro" id="IPR003599">
    <property type="entry name" value="Ig_sub"/>
</dbReference>
<keyword evidence="9" id="KW-0418">Kinase</keyword>
<dbReference type="InterPro" id="IPR008266">
    <property type="entry name" value="Tyr_kinase_AS"/>
</dbReference>
<evidence type="ECO:0000256" key="13">
    <source>
        <dbReference type="ARBA" id="ARBA00023137"/>
    </source>
</evidence>
<dbReference type="InterPro" id="IPR011009">
    <property type="entry name" value="Kinase-like_dom_sf"/>
</dbReference>
<evidence type="ECO:0000256" key="17">
    <source>
        <dbReference type="ARBA" id="ARBA00023319"/>
    </source>
</evidence>
<evidence type="ECO:0000256" key="26">
    <source>
        <dbReference type="SAM" id="Phobius"/>
    </source>
</evidence>
<dbReference type="PANTHER" id="PTHR24416:SF550">
    <property type="entry name" value="FIBROBLAST GROWTH FACTOR RECEPTOR HOMOLOG 1-RELATED"/>
    <property type="match status" value="1"/>
</dbReference>
<dbReference type="InterPro" id="IPR013151">
    <property type="entry name" value="Immunoglobulin_dom"/>
</dbReference>
<evidence type="ECO:0000256" key="7">
    <source>
        <dbReference type="ARBA" id="ARBA00022737"/>
    </source>
</evidence>
<comment type="function">
    <text evidence="19">Receptor for basic fibroblast growth factor.</text>
</comment>
<dbReference type="FunFam" id="3.30.200.20:FF:000593">
    <property type="entry name" value="Predicted protein"/>
    <property type="match status" value="1"/>
</dbReference>
<keyword evidence="14" id="KW-1015">Disulfide bond</keyword>
<evidence type="ECO:0000256" key="25">
    <source>
        <dbReference type="SAM" id="MobiDB-lite"/>
    </source>
</evidence>
<organism evidence="30 31">
    <name type="scientific">Clytia hemisphaerica</name>
    <dbReference type="NCBI Taxonomy" id="252671"/>
    <lineage>
        <taxon>Eukaryota</taxon>
        <taxon>Metazoa</taxon>
        <taxon>Cnidaria</taxon>
        <taxon>Hydrozoa</taxon>
        <taxon>Hydroidolina</taxon>
        <taxon>Leptothecata</taxon>
        <taxon>Obeliida</taxon>
        <taxon>Clytiidae</taxon>
        <taxon>Clytia</taxon>
    </lineage>
</organism>
<evidence type="ECO:0000256" key="23">
    <source>
        <dbReference type="PIRSR" id="PIRSR000615-4"/>
    </source>
</evidence>
<dbReference type="SUPFAM" id="SSF56112">
    <property type="entry name" value="Protein kinase-like (PK-like)"/>
    <property type="match status" value="1"/>
</dbReference>
<evidence type="ECO:0000256" key="6">
    <source>
        <dbReference type="ARBA" id="ARBA00022729"/>
    </source>
</evidence>
<dbReference type="EC" id="2.7.10.1" evidence="2"/>
<dbReference type="PIRSF" id="PIRSF000615">
    <property type="entry name" value="TyrPK_CSF1-R"/>
    <property type="match status" value="1"/>
</dbReference>
<proteinExistence type="predicted"/>
<feature type="domain" description="Ig-like" evidence="29">
    <location>
        <begin position="123"/>
        <end position="212"/>
    </location>
</feature>
<dbReference type="InterPro" id="IPR003598">
    <property type="entry name" value="Ig_sub2"/>
</dbReference>
<evidence type="ECO:0000256" key="27">
    <source>
        <dbReference type="SAM" id="SignalP"/>
    </source>
</evidence>
<keyword evidence="10 21" id="KW-0067">ATP-binding</keyword>
<dbReference type="RefSeq" id="XP_066927035.1">
    <property type="nucleotide sequence ID" value="XM_067070934.1"/>
</dbReference>
<dbReference type="Pfam" id="PF07714">
    <property type="entry name" value="PK_Tyr_Ser-Thr"/>
    <property type="match status" value="1"/>
</dbReference>
<feature type="transmembrane region" description="Helical" evidence="26">
    <location>
        <begin position="368"/>
        <end position="391"/>
    </location>
</feature>
<evidence type="ECO:0000256" key="11">
    <source>
        <dbReference type="ARBA" id="ARBA00022989"/>
    </source>
</evidence>
<evidence type="ECO:0000256" key="21">
    <source>
        <dbReference type="PIRSR" id="PIRSR000615-2"/>
    </source>
</evidence>
<feature type="site" description="Important for interaction with phosphotyrosine-binding proteins" evidence="23">
    <location>
        <position position="762"/>
    </location>
</feature>
<feature type="chain" id="PRO_5029895249" description="receptor protein-tyrosine kinase" evidence="27">
    <location>
        <begin position="24"/>
        <end position="822"/>
    </location>
</feature>
<dbReference type="GO" id="GO:0004714">
    <property type="term" value="F:transmembrane receptor protein tyrosine kinase activity"/>
    <property type="evidence" value="ECO:0007669"/>
    <property type="project" value="UniProtKB-EC"/>
</dbReference>
<dbReference type="OrthoDB" id="5984265at2759"/>
<keyword evidence="16" id="KW-0325">Glycoprotein</keyword>
<evidence type="ECO:0000259" key="29">
    <source>
        <dbReference type="PROSITE" id="PS50835"/>
    </source>
</evidence>
<evidence type="ECO:0000256" key="19">
    <source>
        <dbReference type="ARBA" id="ARBA00056965"/>
    </source>
</evidence>
<keyword evidence="15" id="KW-0675">Receptor</keyword>
<dbReference type="GO" id="GO:0043235">
    <property type="term" value="C:receptor complex"/>
    <property type="evidence" value="ECO:0007669"/>
    <property type="project" value="TreeGrafter"/>
</dbReference>
<evidence type="ECO:0000256" key="14">
    <source>
        <dbReference type="ARBA" id="ARBA00023157"/>
    </source>
</evidence>
<feature type="binding site" evidence="21">
    <location>
        <position position="623"/>
    </location>
    <ligand>
        <name>ATP</name>
        <dbReference type="ChEBI" id="CHEBI:30616"/>
    </ligand>
</feature>
<keyword evidence="12 26" id="KW-0472">Membrane</keyword>
<evidence type="ECO:0000256" key="12">
    <source>
        <dbReference type="ARBA" id="ARBA00023136"/>
    </source>
</evidence>
<dbReference type="PANTHER" id="PTHR24416">
    <property type="entry name" value="TYROSINE-PROTEIN KINASE RECEPTOR"/>
    <property type="match status" value="1"/>
</dbReference>
<keyword evidence="6 27" id="KW-0732">Signal</keyword>
<dbReference type="FunFam" id="2.60.40.10:FF:000016">
    <property type="entry name" value="Fibroblast growth factor receptor"/>
    <property type="match status" value="1"/>
</dbReference>
<keyword evidence="13" id="KW-0829">Tyrosine-protein kinase</keyword>
<dbReference type="InterPro" id="IPR007110">
    <property type="entry name" value="Ig-like_dom"/>
</dbReference>
<name>A0A7M5TWW3_9CNID</name>
<dbReference type="FunFam" id="1.10.510.10:FF:000007">
    <property type="entry name" value="Fibroblast growth factor receptor"/>
    <property type="match status" value="1"/>
</dbReference>
<dbReference type="Pfam" id="PF07679">
    <property type="entry name" value="I-set"/>
    <property type="match status" value="1"/>
</dbReference>
<evidence type="ECO:0000256" key="18">
    <source>
        <dbReference type="ARBA" id="ARBA00051243"/>
    </source>
</evidence>
<keyword evidence="3" id="KW-0597">Phosphoprotein</keyword>
<evidence type="ECO:0000256" key="22">
    <source>
        <dbReference type="PIRSR" id="PIRSR000615-3"/>
    </source>
</evidence>
<dbReference type="InterPro" id="IPR001245">
    <property type="entry name" value="Ser-Thr/Tyr_kinase_cat_dom"/>
</dbReference>
<dbReference type="InterPro" id="IPR017441">
    <property type="entry name" value="Protein_kinase_ATP_BS"/>
</dbReference>
<keyword evidence="4" id="KW-0808">Transferase</keyword>
<feature type="compositionally biased region" description="Acidic residues" evidence="25">
    <location>
        <begin position="775"/>
        <end position="804"/>
    </location>
</feature>
<evidence type="ECO:0000259" key="28">
    <source>
        <dbReference type="PROSITE" id="PS50011"/>
    </source>
</evidence>
<dbReference type="SMART" id="SM00219">
    <property type="entry name" value="TyrKc"/>
    <property type="match status" value="1"/>
</dbReference>
<dbReference type="InterPro" id="IPR020635">
    <property type="entry name" value="Tyr_kinase_cat_dom"/>
</dbReference>
<dbReference type="InterPro" id="IPR050122">
    <property type="entry name" value="RTK"/>
</dbReference>
<keyword evidence="31" id="KW-1185">Reference proteome</keyword>
<feature type="binding site" evidence="21 24">
    <location>
        <position position="514"/>
    </location>
    <ligand>
        <name>ATP</name>
        <dbReference type="ChEBI" id="CHEBI:30616"/>
    </ligand>
</feature>
<evidence type="ECO:0000256" key="8">
    <source>
        <dbReference type="ARBA" id="ARBA00022741"/>
    </source>
</evidence>
<dbReference type="PROSITE" id="PS50011">
    <property type="entry name" value="PROTEIN_KINASE_DOM"/>
    <property type="match status" value="1"/>
</dbReference>
<evidence type="ECO:0000256" key="16">
    <source>
        <dbReference type="ARBA" id="ARBA00023180"/>
    </source>
</evidence>
<sequence length="822" mass="93710">MDSFFLISWLLFLVLVSYSKTEAASPVTKGMKLGERIRLFCFPNEKPETLNRRLFRWLINGTVVRPDDRIQFRKRNTVLKMKDATRRDIGEYTCQEITGNIKKEVIVYKVEFDVEDQNALQFTRFTDMKIQSHIVMPSGDVLKLDCKAIGKEPIRYSWYKDGKILLTRRVDSSLVTDRHDLILKDLVPSDSATYTCKVENNFKVIQHNFTLTVQEKTRTSPYLEKGEIKNQTEFVGTNATIPCYELISGTLPDFRWLRWKGKENHTVLNTIATGTSKFNKSVVEVLQAARYKQVSKKSHRSNDQAPLYGVELVFSNITEADEGFYTCLVTNHIGHDYKTMYLTVKKSNTIEMTQPEIEESSTAGNETMMIIIAVLGILVFISLLVLAWLFFKSYFKGKKGGHKNDTPLGDLKINIDPPDKNPRALRLRNFSSGGSGAMIPLLNGGSVRSNSESRALYGDLDDVFEIPFDPEWEVDRNLFVITETLGEGAFGVVVKATASGLVRGEEQHTTVAIKMLKADATENELMDLLSEMDTMKHIGQHKNIINFLGCCTQQDPVYVIVEFAPNGNLRQFLRSKRPPPSDSDQRMDPLLSAKDMVSFSLQISKGMDYLASRKCIHRDLAARNILVGDDYVIKIADFGLARSVHEVDYYRKTTDGRLPIKWLAIEALFDRVYTTQSDVWAFGVLLWEIFTLGGSPYPGIPVERLFDLLKSGYRMEKPEVCPKETYEIMVKCWYENPTHRPSFADLCIELELLLEELTSQDYILVKASSKKSVNDGDESSDYDDENDDDEDYPDETSLILDEDESRPFPFSENLQQHFHPPV</sequence>
<dbReference type="GO" id="GO:0005524">
    <property type="term" value="F:ATP binding"/>
    <property type="evidence" value="ECO:0007669"/>
    <property type="project" value="UniProtKB-UniRule"/>
</dbReference>
<dbReference type="SMART" id="SM00408">
    <property type="entry name" value="IGc2"/>
    <property type="match status" value="3"/>
</dbReference>
<feature type="binding site" evidence="22">
    <location>
        <position position="457"/>
    </location>
    <ligand>
        <name>Mg(2+)</name>
        <dbReference type="ChEBI" id="CHEBI:18420"/>
    </ligand>
</feature>
<reference evidence="30" key="1">
    <citation type="submission" date="2021-01" db="UniProtKB">
        <authorList>
            <consortium name="EnsemblMetazoa"/>
        </authorList>
    </citation>
    <scope>IDENTIFICATION</scope>
</reference>
<dbReference type="InterPro" id="IPR000719">
    <property type="entry name" value="Prot_kinase_dom"/>
</dbReference>
<comment type="subcellular location">
    <subcellularLocation>
        <location evidence="1">Membrane</location>
        <topology evidence="1">Single-pass membrane protein</topology>
    </subcellularLocation>
</comment>
<dbReference type="AlphaFoldDB" id="A0A7M5TWW3"/>
<dbReference type="InterPro" id="IPR013098">
    <property type="entry name" value="Ig_I-set"/>
</dbReference>
<dbReference type="SUPFAM" id="SSF48726">
    <property type="entry name" value="Immunoglobulin"/>
    <property type="match status" value="3"/>
</dbReference>
<dbReference type="GO" id="GO:0005886">
    <property type="term" value="C:plasma membrane"/>
    <property type="evidence" value="ECO:0007669"/>
    <property type="project" value="TreeGrafter"/>
</dbReference>
<dbReference type="Pfam" id="PF00047">
    <property type="entry name" value="ig"/>
    <property type="match status" value="1"/>
</dbReference>
<dbReference type="PROSITE" id="PS50835">
    <property type="entry name" value="IG_LIKE"/>
    <property type="match status" value="3"/>
</dbReference>
<dbReference type="InterPro" id="IPR013783">
    <property type="entry name" value="Ig-like_fold"/>
</dbReference>
<dbReference type="PRINTS" id="PR00109">
    <property type="entry name" value="TYRKINASE"/>
</dbReference>
<feature type="binding site" evidence="21">
    <location>
        <begin position="486"/>
        <end position="493"/>
    </location>
    <ligand>
        <name>ATP</name>
        <dbReference type="ChEBI" id="CHEBI:30616"/>
    </ligand>
</feature>
<dbReference type="PROSITE" id="PS00107">
    <property type="entry name" value="PROTEIN_KINASE_ATP"/>
    <property type="match status" value="1"/>
</dbReference>
<evidence type="ECO:0000256" key="4">
    <source>
        <dbReference type="ARBA" id="ARBA00022679"/>
    </source>
</evidence>
<dbReference type="InterPro" id="IPR036179">
    <property type="entry name" value="Ig-like_dom_sf"/>
</dbReference>
<evidence type="ECO:0000256" key="2">
    <source>
        <dbReference type="ARBA" id="ARBA00011902"/>
    </source>
</evidence>
<dbReference type="GO" id="GO:0046872">
    <property type="term" value="F:metal ion binding"/>
    <property type="evidence" value="ECO:0007669"/>
    <property type="project" value="UniProtKB-KW"/>
</dbReference>
<keyword evidence="22" id="KW-0479">Metal-binding</keyword>
<dbReference type="Gene3D" id="1.10.510.10">
    <property type="entry name" value="Transferase(Phosphotransferase) domain 1"/>
    <property type="match status" value="1"/>
</dbReference>
<dbReference type="GeneID" id="136814396"/>
<feature type="binding site" evidence="22">
    <location>
        <position position="637"/>
    </location>
    <ligand>
        <name>Mg(2+)</name>
        <dbReference type="ChEBI" id="CHEBI:18420"/>
    </ligand>
</feature>
<evidence type="ECO:0000256" key="5">
    <source>
        <dbReference type="ARBA" id="ARBA00022692"/>
    </source>
</evidence>
<feature type="binding site" evidence="22">
    <location>
        <position position="624"/>
    </location>
    <ligand>
        <name>Mg(2+)</name>
        <dbReference type="ChEBI" id="CHEBI:18420"/>
    </ligand>
</feature>
<keyword evidence="11 26" id="KW-1133">Transmembrane helix</keyword>
<evidence type="ECO:0000256" key="20">
    <source>
        <dbReference type="PIRSR" id="PIRSR000615-1"/>
    </source>
</evidence>
<feature type="domain" description="Protein kinase" evidence="28">
    <location>
        <begin position="479"/>
        <end position="753"/>
    </location>
</feature>
<evidence type="ECO:0000256" key="24">
    <source>
        <dbReference type="PROSITE-ProRule" id="PRU10141"/>
    </source>
</evidence>
<feature type="domain" description="Ig-like" evidence="29">
    <location>
        <begin position="221"/>
        <end position="343"/>
    </location>
</feature>
<keyword evidence="5 26" id="KW-0812">Transmembrane</keyword>
<feature type="domain" description="Ig-like" evidence="29">
    <location>
        <begin position="34"/>
        <end position="95"/>
    </location>
</feature>
<evidence type="ECO:0000256" key="1">
    <source>
        <dbReference type="ARBA" id="ARBA00004167"/>
    </source>
</evidence>
<feature type="signal peptide" evidence="27">
    <location>
        <begin position="1"/>
        <end position="23"/>
    </location>
</feature>
<keyword evidence="17" id="KW-0393">Immunoglobulin domain</keyword>
<dbReference type="GO" id="GO:0007169">
    <property type="term" value="P:cell surface receptor protein tyrosine kinase signaling pathway"/>
    <property type="evidence" value="ECO:0007669"/>
    <property type="project" value="TreeGrafter"/>
</dbReference>
<evidence type="ECO:0000256" key="10">
    <source>
        <dbReference type="ARBA" id="ARBA00022840"/>
    </source>
</evidence>
<keyword evidence="8 21" id="KW-0547">Nucleotide-binding</keyword>
<dbReference type="Gene3D" id="2.60.40.10">
    <property type="entry name" value="Immunoglobulins"/>
    <property type="match status" value="3"/>
</dbReference>
<accession>A0A7M5TWW3</accession>
<evidence type="ECO:0000256" key="9">
    <source>
        <dbReference type="ARBA" id="ARBA00022777"/>
    </source>
</evidence>
<dbReference type="Proteomes" id="UP000594262">
    <property type="component" value="Unplaced"/>
</dbReference>